<dbReference type="InterPro" id="IPR018584">
    <property type="entry name" value="GT87"/>
</dbReference>
<feature type="transmembrane region" description="Helical" evidence="8">
    <location>
        <begin position="125"/>
        <end position="143"/>
    </location>
</feature>
<dbReference type="RefSeq" id="WP_252679761.1">
    <property type="nucleotide sequence ID" value="NZ_JAMXHT010000003.1"/>
</dbReference>
<keyword evidence="5 8" id="KW-1133">Transmembrane helix</keyword>
<evidence type="ECO:0000256" key="2">
    <source>
        <dbReference type="ARBA" id="ARBA00022475"/>
    </source>
</evidence>
<feature type="transmembrane region" description="Helical" evidence="8">
    <location>
        <begin position="286"/>
        <end position="308"/>
    </location>
</feature>
<feature type="transmembrane region" description="Helical" evidence="8">
    <location>
        <begin position="224"/>
        <end position="251"/>
    </location>
</feature>
<sequence length="408" mass="44130">MDAIEAAQKGSAHAPATPHWLNRERLRVYSATALACSALYFAIWSVRACVLKVPGVIPPGGDFVVFWSAAQMILQGHPLAAYDVAALHALELATVPGIAATQFILPWLYPPTFLPFVLPFGLLPYWLAVPIFLGISVASYLWVVKRIVPWRDAWLPCVAFPGLALVVVTGQNSLLLAACAGLALVLLPSRPIVAGVLLGLLTVKPQLALMFPVAFVCGRSWKALGAMAVTSLGLFTLAVVVFGSASLTAFLRNAEFARSAVEAGAVFLGRMPTVFALVRMLHGGVALAYAMHLTVALGATAVVAYAWLKPCSYALRTSAVLMATMLASAYLYDYDLVFMGLGMAWLATHGRRYGWLPGERELLILLWLLPLGGMLLIKWIHFQLMPIVLLLALVHIARRIYLERASNT</sequence>
<feature type="transmembrane region" description="Helical" evidence="8">
    <location>
        <begin position="86"/>
        <end position="105"/>
    </location>
</feature>
<protein>
    <submittedName>
        <fullName evidence="9">DUF2029 domain-containing protein</fullName>
    </submittedName>
</protein>
<evidence type="ECO:0000313" key="9">
    <source>
        <dbReference type="EMBL" id="MCO5398528.1"/>
    </source>
</evidence>
<feature type="transmembrane region" description="Helical" evidence="8">
    <location>
        <begin position="367"/>
        <end position="394"/>
    </location>
</feature>
<feature type="transmembrane region" description="Helical" evidence="8">
    <location>
        <begin position="26"/>
        <end position="44"/>
    </location>
</feature>
<feature type="transmembrane region" description="Helical" evidence="8">
    <location>
        <begin position="56"/>
        <end position="74"/>
    </location>
</feature>
<name>A0ABT1AJH4_9RALS</name>
<keyword evidence="4 8" id="KW-0812">Transmembrane</keyword>
<dbReference type="EMBL" id="JAMXHT010000003">
    <property type="protein sequence ID" value="MCO5398528.1"/>
    <property type="molecule type" value="Genomic_DNA"/>
</dbReference>
<evidence type="ECO:0000313" key="10">
    <source>
        <dbReference type="Proteomes" id="UP001162811"/>
    </source>
</evidence>
<evidence type="ECO:0000256" key="1">
    <source>
        <dbReference type="ARBA" id="ARBA00004651"/>
    </source>
</evidence>
<feature type="transmembrane region" description="Helical" evidence="8">
    <location>
        <begin position="155"/>
        <end position="186"/>
    </location>
</feature>
<evidence type="ECO:0000256" key="6">
    <source>
        <dbReference type="ARBA" id="ARBA00023136"/>
    </source>
</evidence>
<feature type="transmembrane region" description="Helical" evidence="8">
    <location>
        <begin position="320"/>
        <end position="347"/>
    </location>
</feature>
<reference evidence="9" key="1">
    <citation type="submission" date="2022-06" db="EMBL/GenBank/DDBJ databases">
        <authorList>
            <person name="Lu C.-H."/>
        </authorList>
    </citation>
    <scope>NUCLEOTIDE SEQUENCE</scope>
    <source>
        <strain evidence="9">21MJYT02-11</strain>
    </source>
</reference>
<dbReference type="Pfam" id="PF09594">
    <property type="entry name" value="GT87"/>
    <property type="match status" value="1"/>
</dbReference>
<organism evidence="9 10">
    <name type="scientific">Ralstonia soli</name>
    <dbReference type="NCBI Taxonomy" id="2953896"/>
    <lineage>
        <taxon>Bacteria</taxon>
        <taxon>Pseudomonadati</taxon>
        <taxon>Pseudomonadota</taxon>
        <taxon>Betaproteobacteria</taxon>
        <taxon>Burkholderiales</taxon>
        <taxon>Burkholderiaceae</taxon>
        <taxon>Ralstonia</taxon>
    </lineage>
</organism>
<proteinExistence type="inferred from homology"/>
<evidence type="ECO:0000256" key="7">
    <source>
        <dbReference type="ARBA" id="ARBA00024033"/>
    </source>
</evidence>
<feature type="transmembrane region" description="Helical" evidence="8">
    <location>
        <begin position="192"/>
        <end position="217"/>
    </location>
</feature>
<comment type="subcellular location">
    <subcellularLocation>
        <location evidence="1">Cell membrane</location>
        <topology evidence="1">Multi-pass membrane protein</topology>
    </subcellularLocation>
</comment>
<reference evidence="9" key="2">
    <citation type="journal article" date="2023" name="Front. Microbiol.">
        <title>Ralstonia chuxiongensis sp. nov., Ralstonia mojiangensis sp. nov., and Ralstonia soli sp. nov., isolated from tobacco fields, are three novel species in the family Burkholderiaceae.</title>
        <authorList>
            <person name="Lu C.H."/>
            <person name="Zhang Y.Y."/>
            <person name="Jiang N."/>
            <person name="Chen W."/>
            <person name="Shao X."/>
            <person name="Zhao Z.M."/>
            <person name="Lu W.L."/>
            <person name="Hu X."/>
            <person name="Xi Y.X."/>
            <person name="Zou S.Y."/>
            <person name="Wei Q.J."/>
            <person name="Lin Z.L."/>
            <person name="Gong L."/>
            <person name="Gai X.T."/>
            <person name="Zhang L.Q."/>
            <person name="Li J.Y."/>
            <person name="Jin Y."/>
            <person name="Xia Z.Y."/>
        </authorList>
    </citation>
    <scope>NUCLEOTIDE SEQUENCE</scope>
    <source>
        <strain evidence="9">21MJYT02-11</strain>
    </source>
</reference>
<evidence type="ECO:0000256" key="8">
    <source>
        <dbReference type="SAM" id="Phobius"/>
    </source>
</evidence>
<keyword evidence="6 8" id="KW-0472">Membrane</keyword>
<comment type="similarity">
    <text evidence="7">Belongs to the glycosyltransferase 87 family.</text>
</comment>
<evidence type="ECO:0000256" key="3">
    <source>
        <dbReference type="ARBA" id="ARBA00022679"/>
    </source>
</evidence>
<keyword evidence="3" id="KW-0808">Transferase</keyword>
<gene>
    <name evidence="9" type="ORF">NG900_10020</name>
</gene>
<keyword evidence="10" id="KW-1185">Reference proteome</keyword>
<evidence type="ECO:0000256" key="4">
    <source>
        <dbReference type="ARBA" id="ARBA00022692"/>
    </source>
</evidence>
<accession>A0ABT1AJH4</accession>
<evidence type="ECO:0000256" key="5">
    <source>
        <dbReference type="ARBA" id="ARBA00022989"/>
    </source>
</evidence>
<keyword evidence="2" id="KW-1003">Cell membrane</keyword>
<dbReference type="Proteomes" id="UP001162811">
    <property type="component" value="Unassembled WGS sequence"/>
</dbReference>
<comment type="caution">
    <text evidence="9">The sequence shown here is derived from an EMBL/GenBank/DDBJ whole genome shotgun (WGS) entry which is preliminary data.</text>
</comment>